<keyword evidence="8" id="KW-0807">Transducer</keyword>
<dbReference type="EMBL" id="JACHGJ010000001">
    <property type="protein sequence ID" value="MBB6478770.1"/>
    <property type="molecule type" value="Genomic_DNA"/>
</dbReference>
<evidence type="ECO:0000256" key="8">
    <source>
        <dbReference type="PROSITE-ProRule" id="PRU00284"/>
    </source>
</evidence>
<name>A0A841R6U8_9SPIO</name>
<keyword evidence="4 9" id="KW-0812">Transmembrane</keyword>
<dbReference type="FunFam" id="1.10.287.950:FF:000001">
    <property type="entry name" value="Methyl-accepting chemotaxis sensory transducer"/>
    <property type="match status" value="1"/>
</dbReference>
<organism evidence="12 13">
    <name type="scientific">Spirochaeta isovalerica</name>
    <dbReference type="NCBI Taxonomy" id="150"/>
    <lineage>
        <taxon>Bacteria</taxon>
        <taxon>Pseudomonadati</taxon>
        <taxon>Spirochaetota</taxon>
        <taxon>Spirochaetia</taxon>
        <taxon>Spirochaetales</taxon>
        <taxon>Spirochaetaceae</taxon>
        <taxon>Spirochaeta</taxon>
    </lineage>
</organism>
<evidence type="ECO:0000256" key="6">
    <source>
        <dbReference type="ARBA" id="ARBA00023136"/>
    </source>
</evidence>
<feature type="transmembrane region" description="Helical" evidence="9">
    <location>
        <begin position="206"/>
        <end position="227"/>
    </location>
</feature>
<dbReference type="Pfam" id="PF00672">
    <property type="entry name" value="HAMP"/>
    <property type="match status" value="1"/>
</dbReference>
<protein>
    <submittedName>
        <fullName evidence="12">Methyl-accepting chemotaxis protein</fullName>
    </submittedName>
</protein>
<feature type="domain" description="Methyl-accepting transducer" evidence="10">
    <location>
        <begin position="289"/>
        <end position="504"/>
    </location>
</feature>
<gene>
    <name evidence="12" type="ORF">HNR50_000403</name>
</gene>
<comment type="caution">
    <text evidence="12">The sequence shown here is derived from an EMBL/GenBank/DDBJ whole genome shotgun (WGS) entry which is preliminary data.</text>
</comment>
<dbReference type="CDD" id="cd11386">
    <property type="entry name" value="MCP_signal"/>
    <property type="match status" value="1"/>
</dbReference>
<proteinExistence type="inferred from homology"/>
<dbReference type="GO" id="GO:0007165">
    <property type="term" value="P:signal transduction"/>
    <property type="evidence" value="ECO:0007669"/>
    <property type="project" value="UniProtKB-KW"/>
</dbReference>
<dbReference type="PANTHER" id="PTHR43531">
    <property type="entry name" value="PROTEIN ICFG"/>
    <property type="match status" value="1"/>
</dbReference>
<evidence type="ECO:0000256" key="1">
    <source>
        <dbReference type="ARBA" id="ARBA00004651"/>
    </source>
</evidence>
<dbReference type="Pfam" id="PF00015">
    <property type="entry name" value="MCPsignal"/>
    <property type="match status" value="1"/>
</dbReference>
<dbReference type="RefSeq" id="WP_184742965.1">
    <property type="nucleotide sequence ID" value="NZ_JACHGJ010000001.1"/>
</dbReference>
<dbReference type="Gene3D" id="1.10.287.950">
    <property type="entry name" value="Methyl-accepting chemotaxis protein"/>
    <property type="match status" value="1"/>
</dbReference>
<dbReference type="Proteomes" id="UP000587760">
    <property type="component" value="Unassembled WGS sequence"/>
</dbReference>
<keyword evidence="3" id="KW-0145">Chemotaxis</keyword>
<dbReference type="PANTHER" id="PTHR43531:SF11">
    <property type="entry name" value="METHYL-ACCEPTING CHEMOTAXIS PROTEIN 3"/>
    <property type="match status" value="1"/>
</dbReference>
<dbReference type="SMART" id="SM01049">
    <property type="entry name" value="Cache_2"/>
    <property type="match status" value="1"/>
</dbReference>
<sequence length="519" mass="56535">MKKITTKILLFTIGIAVFISAALGSFMIFNFNTTLNKDLDRLQQTMLDDFDRLVKFEIETMLSMIETIYNDSQNGLYTDEQARFLAAHLVREARFGVDNYFWIDTSKGDNVVLLGRDSEGTNRINLQDVNGKYIVQDIIQAALDGGGYTDYYFPRSEGGEALRKRGYSAYFEPYDWIIGTGNYVDDIDVIVNEKKAEGMAYMRQNISLSLLFIVASLIVVTIISVFLGKRISRPVIYASQITARIASGDLTQSFNTDFGKLKDEIGTLLESVGTMDENLKDIVTQIVESSDIIAGSSDQLSSASSQLSQGATEQAASIEEISASIEQMNSNVANNADNARQTEKIALKAAQDADESGSAVSRATKSLKEITEKISIISEIARQTNLLALNAAIEAARAGDHGKGFAVVAQEVRKLAERSQVAAAEIMEISAETESAADNASVMLDRLVPDIQKTAELVQEIAAATSEQASGIEQVTNAINQMDSVVQQNASASEQVAATAETLVSQAREQKNTVSFFTV</sequence>
<dbReference type="CDD" id="cd06225">
    <property type="entry name" value="HAMP"/>
    <property type="match status" value="1"/>
</dbReference>
<evidence type="ECO:0000256" key="5">
    <source>
        <dbReference type="ARBA" id="ARBA00022989"/>
    </source>
</evidence>
<keyword evidence="5 9" id="KW-1133">Transmembrane helix</keyword>
<evidence type="ECO:0000259" key="11">
    <source>
        <dbReference type="PROSITE" id="PS50885"/>
    </source>
</evidence>
<dbReference type="InterPro" id="IPR033480">
    <property type="entry name" value="sCache_2"/>
</dbReference>
<dbReference type="InterPro" id="IPR004089">
    <property type="entry name" value="MCPsignal_dom"/>
</dbReference>
<evidence type="ECO:0000256" key="9">
    <source>
        <dbReference type="SAM" id="Phobius"/>
    </source>
</evidence>
<dbReference type="Gene3D" id="3.30.450.20">
    <property type="entry name" value="PAS domain"/>
    <property type="match status" value="1"/>
</dbReference>
<dbReference type="PROSITE" id="PS50111">
    <property type="entry name" value="CHEMOTAXIS_TRANSDUC_2"/>
    <property type="match status" value="1"/>
</dbReference>
<feature type="domain" description="HAMP" evidence="11">
    <location>
        <begin position="229"/>
        <end position="284"/>
    </location>
</feature>
<dbReference type="SMART" id="SM00304">
    <property type="entry name" value="HAMP"/>
    <property type="match status" value="1"/>
</dbReference>
<keyword evidence="2" id="KW-1003">Cell membrane</keyword>
<keyword evidence="6 9" id="KW-0472">Membrane</keyword>
<dbReference type="AlphaFoldDB" id="A0A841R6U8"/>
<evidence type="ECO:0000259" key="10">
    <source>
        <dbReference type="PROSITE" id="PS50111"/>
    </source>
</evidence>
<evidence type="ECO:0000256" key="2">
    <source>
        <dbReference type="ARBA" id="ARBA00022475"/>
    </source>
</evidence>
<dbReference type="PROSITE" id="PS50885">
    <property type="entry name" value="HAMP"/>
    <property type="match status" value="1"/>
</dbReference>
<evidence type="ECO:0000256" key="3">
    <source>
        <dbReference type="ARBA" id="ARBA00022500"/>
    </source>
</evidence>
<evidence type="ECO:0000313" key="12">
    <source>
        <dbReference type="EMBL" id="MBB6478770.1"/>
    </source>
</evidence>
<reference evidence="12 13" key="1">
    <citation type="submission" date="2020-08" db="EMBL/GenBank/DDBJ databases">
        <title>Genomic Encyclopedia of Type Strains, Phase IV (KMG-IV): sequencing the most valuable type-strain genomes for metagenomic binning, comparative biology and taxonomic classification.</title>
        <authorList>
            <person name="Goeker M."/>
        </authorList>
    </citation>
    <scope>NUCLEOTIDE SEQUENCE [LARGE SCALE GENOMIC DNA]</scope>
    <source>
        <strain evidence="12 13">DSM 2461</strain>
    </source>
</reference>
<comment type="subcellular location">
    <subcellularLocation>
        <location evidence="1">Cell membrane</location>
        <topology evidence="1">Multi-pass membrane protein</topology>
    </subcellularLocation>
</comment>
<accession>A0A841R6U8</accession>
<dbReference type="SUPFAM" id="SSF58104">
    <property type="entry name" value="Methyl-accepting chemotaxis protein (MCP) signaling domain"/>
    <property type="match status" value="1"/>
</dbReference>
<evidence type="ECO:0000256" key="4">
    <source>
        <dbReference type="ARBA" id="ARBA00022692"/>
    </source>
</evidence>
<dbReference type="GO" id="GO:0005886">
    <property type="term" value="C:plasma membrane"/>
    <property type="evidence" value="ECO:0007669"/>
    <property type="project" value="UniProtKB-SubCell"/>
</dbReference>
<dbReference type="PRINTS" id="PR00260">
    <property type="entry name" value="CHEMTRNSDUCR"/>
</dbReference>
<evidence type="ECO:0000256" key="7">
    <source>
        <dbReference type="ARBA" id="ARBA00029447"/>
    </source>
</evidence>
<keyword evidence="13" id="KW-1185">Reference proteome</keyword>
<dbReference type="InterPro" id="IPR004090">
    <property type="entry name" value="Chemotax_Me-accpt_rcpt"/>
</dbReference>
<dbReference type="GO" id="GO:0004888">
    <property type="term" value="F:transmembrane signaling receptor activity"/>
    <property type="evidence" value="ECO:0007669"/>
    <property type="project" value="InterPro"/>
</dbReference>
<evidence type="ECO:0000313" key="13">
    <source>
        <dbReference type="Proteomes" id="UP000587760"/>
    </source>
</evidence>
<dbReference type="Pfam" id="PF17200">
    <property type="entry name" value="sCache_2"/>
    <property type="match status" value="1"/>
</dbReference>
<dbReference type="SMART" id="SM00283">
    <property type="entry name" value="MA"/>
    <property type="match status" value="1"/>
</dbReference>
<comment type="similarity">
    <text evidence="7">Belongs to the methyl-accepting chemotaxis (MCP) protein family.</text>
</comment>
<dbReference type="InterPro" id="IPR051310">
    <property type="entry name" value="MCP_chemotaxis"/>
</dbReference>
<dbReference type="InterPro" id="IPR003660">
    <property type="entry name" value="HAMP_dom"/>
</dbReference>
<dbReference type="GO" id="GO:0006935">
    <property type="term" value="P:chemotaxis"/>
    <property type="evidence" value="ECO:0007669"/>
    <property type="project" value="UniProtKB-KW"/>
</dbReference>